<dbReference type="SMART" id="SM00478">
    <property type="entry name" value="ENDO3c"/>
    <property type="match status" value="1"/>
</dbReference>
<dbReference type="GO" id="GO:0003700">
    <property type="term" value="F:DNA-binding transcription factor activity"/>
    <property type="evidence" value="ECO:0007669"/>
    <property type="project" value="InterPro"/>
</dbReference>
<dbReference type="SMART" id="SM01009">
    <property type="entry name" value="AlkA_N"/>
    <property type="match status" value="1"/>
</dbReference>
<comment type="caution">
    <text evidence="16">The sequence shown here is derived from an EMBL/GenBank/DDBJ whole genome shotgun (WGS) entry which is preliminary data.</text>
</comment>
<evidence type="ECO:0000256" key="14">
    <source>
        <dbReference type="SAM" id="MobiDB-lite"/>
    </source>
</evidence>
<dbReference type="InterPro" id="IPR036388">
    <property type="entry name" value="WH-like_DNA-bd_sf"/>
</dbReference>
<keyword evidence="6 13" id="KW-0808">Transferase</keyword>
<dbReference type="SUPFAM" id="SSF55945">
    <property type="entry name" value="TATA-box binding protein-like"/>
    <property type="match status" value="1"/>
</dbReference>
<dbReference type="GO" id="GO:0006284">
    <property type="term" value="P:base-excision repair"/>
    <property type="evidence" value="ECO:0007669"/>
    <property type="project" value="InterPro"/>
</dbReference>
<dbReference type="InterPro" id="IPR014048">
    <property type="entry name" value="MethylDNA_cys_MeTrfase_DNA-bd"/>
</dbReference>
<dbReference type="Gene3D" id="3.30.310.20">
    <property type="entry name" value="DNA-3-methyladenine glycosylase AlkA, N-terminal domain"/>
    <property type="match status" value="1"/>
</dbReference>
<evidence type="ECO:0000256" key="3">
    <source>
        <dbReference type="ARBA" id="ARBA00008711"/>
    </source>
</evidence>
<keyword evidence="8" id="KW-0805">Transcription regulation</keyword>
<dbReference type="SUPFAM" id="SSF57884">
    <property type="entry name" value="Ada DNA repair protein, N-terminal domain (N-Ada 10)"/>
    <property type="match status" value="1"/>
</dbReference>
<dbReference type="Pfam" id="PF02805">
    <property type="entry name" value="Ada_Zn_binding"/>
    <property type="match status" value="1"/>
</dbReference>
<dbReference type="GO" id="GO:0005737">
    <property type="term" value="C:cytoplasm"/>
    <property type="evidence" value="ECO:0007669"/>
    <property type="project" value="UniProtKB-SubCell"/>
</dbReference>
<dbReference type="InterPro" id="IPR037046">
    <property type="entry name" value="AlkA_N_sf"/>
</dbReference>
<evidence type="ECO:0000256" key="10">
    <source>
        <dbReference type="ARBA" id="ARBA00023163"/>
    </source>
</evidence>
<keyword evidence="5 13" id="KW-0489">Methyltransferase</keyword>
<feature type="region of interest" description="Disordered" evidence="14">
    <location>
        <begin position="1"/>
        <end position="22"/>
    </location>
</feature>
<evidence type="ECO:0000256" key="6">
    <source>
        <dbReference type="ARBA" id="ARBA00022679"/>
    </source>
</evidence>
<dbReference type="Gene3D" id="1.10.10.60">
    <property type="entry name" value="Homeodomain-like"/>
    <property type="match status" value="2"/>
</dbReference>
<dbReference type="Pfam" id="PF01035">
    <property type="entry name" value="DNA_binding_1"/>
    <property type="match status" value="1"/>
</dbReference>
<dbReference type="Gene3D" id="3.40.10.10">
    <property type="entry name" value="DNA Methylphosphotriester Repair Domain"/>
    <property type="match status" value="1"/>
</dbReference>
<comment type="function">
    <text evidence="13">Involved in the cellular defense against the biological effects of O6-methylguanine (O6-MeG) and O4-methylthymine (O4-MeT) in DNA. Repairs the methylated nucleobase in DNA by stoichiometrically transferring the methyl group to a cysteine residue in the enzyme. This is a suicide reaction: the enzyme is irreversibly inactivated.</text>
</comment>
<dbReference type="InterPro" id="IPR003265">
    <property type="entry name" value="HhH-GPD_domain"/>
</dbReference>
<dbReference type="PANTHER" id="PTHR10815:SF5">
    <property type="entry name" value="METHYLATED-DNA--PROTEIN-CYSTEINE METHYLTRANSFERASE"/>
    <property type="match status" value="1"/>
</dbReference>
<keyword evidence="17" id="KW-1185">Reference proteome</keyword>
<gene>
    <name evidence="16" type="ORF">F8C90_04690</name>
</gene>
<comment type="similarity">
    <text evidence="3 13">Belongs to the MGMT family.</text>
</comment>
<dbReference type="Gene3D" id="1.10.1670.10">
    <property type="entry name" value="Helix-hairpin-Helix base-excision DNA repair enzymes (C-terminal)"/>
    <property type="match status" value="1"/>
</dbReference>
<dbReference type="InterPro" id="IPR001497">
    <property type="entry name" value="MethylDNA_cys_MeTrfase_AS"/>
</dbReference>
<dbReference type="InterPro" id="IPR011257">
    <property type="entry name" value="DNA_glycosylase"/>
</dbReference>
<keyword evidence="7 13" id="KW-0227">DNA damage</keyword>
<feature type="compositionally biased region" description="Basic and acidic residues" evidence="14">
    <location>
        <begin position="1"/>
        <end position="15"/>
    </location>
</feature>
<evidence type="ECO:0000259" key="15">
    <source>
        <dbReference type="PROSITE" id="PS01124"/>
    </source>
</evidence>
<dbReference type="InterPro" id="IPR004026">
    <property type="entry name" value="Ada_DNA_repair_Zn-bd"/>
</dbReference>
<dbReference type="InterPro" id="IPR036631">
    <property type="entry name" value="MGMT_N_sf"/>
</dbReference>
<dbReference type="Gene3D" id="1.10.10.10">
    <property type="entry name" value="Winged helix-like DNA-binding domain superfamily/Winged helix DNA-binding domain"/>
    <property type="match status" value="1"/>
</dbReference>
<dbReference type="CDD" id="cd06445">
    <property type="entry name" value="ATase"/>
    <property type="match status" value="1"/>
</dbReference>
<evidence type="ECO:0000256" key="13">
    <source>
        <dbReference type="HAMAP-Rule" id="MF_00772"/>
    </source>
</evidence>
<evidence type="ECO:0000256" key="12">
    <source>
        <dbReference type="ARBA" id="ARBA00049348"/>
    </source>
</evidence>
<comment type="catalytic activity">
    <reaction evidence="1 13">
        <text>a 4-O-methyl-thymidine in DNA + L-cysteinyl-[protein] = a thymidine in DNA + S-methyl-L-cysteinyl-[protein]</text>
        <dbReference type="Rhea" id="RHEA:53428"/>
        <dbReference type="Rhea" id="RHEA-COMP:10131"/>
        <dbReference type="Rhea" id="RHEA-COMP:10132"/>
        <dbReference type="Rhea" id="RHEA-COMP:13555"/>
        <dbReference type="Rhea" id="RHEA-COMP:13556"/>
        <dbReference type="ChEBI" id="CHEBI:29950"/>
        <dbReference type="ChEBI" id="CHEBI:82612"/>
        <dbReference type="ChEBI" id="CHEBI:137386"/>
        <dbReference type="ChEBI" id="CHEBI:137387"/>
        <dbReference type="EC" id="2.1.1.63"/>
    </reaction>
</comment>
<dbReference type="PROSITE" id="PS01124">
    <property type="entry name" value="HTH_ARAC_FAMILY_2"/>
    <property type="match status" value="1"/>
</dbReference>
<dbReference type="PANTHER" id="PTHR10815">
    <property type="entry name" value="METHYLATED-DNA--PROTEIN-CYSTEINE METHYLTRANSFERASE"/>
    <property type="match status" value="1"/>
</dbReference>
<reference evidence="16 17" key="1">
    <citation type="submission" date="2019-09" db="EMBL/GenBank/DDBJ databases">
        <title>Whole genome shotgun sequencing (WGS) of Ellagibacter isourolithinifaciens DSM 104140(T) and Adlercreutzia muris DSM 29508(T).</title>
        <authorList>
            <person name="Stoll D.A."/>
            <person name="Danylec N."/>
            <person name="Huch M."/>
        </authorList>
    </citation>
    <scope>NUCLEOTIDE SEQUENCE [LARGE SCALE GENOMIC DNA]</scope>
    <source>
        <strain evidence="16 17">DSM 104140</strain>
    </source>
</reference>
<dbReference type="NCBIfam" id="TIGR00589">
    <property type="entry name" value="ogt"/>
    <property type="match status" value="1"/>
</dbReference>
<feature type="region of interest" description="Disordered" evidence="14">
    <location>
        <begin position="524"/>
        <end position="559"/>
    </location>
</feature>
<dbReference type="Pfam" id="PF06029">
    <property type="entry name" value="AlkA_N"/>
    <property type="match status" value="1"/>
</dbReference>
<dbReference type="GO" id="GO:0043565">
    <property type="term" value="F:sequence-specific DNA binding"/>
    <property type="evidence" value="ECO:0007669"/>
    <property type="project" value="InterPro"/>
</dbReference>
<sequence length="770" mass="83214">MEGSAGEHMDDKEKASGSMGKAGEGKIVKGEVDYGLFAGNTLPSQDVCYQALLSGDPHFDGLLFVGVSSTGIYCRVGVCWAKIPKRENCTFFKTAAEAEAAGYRPCMKCRPELAPGTPIAPDIDHAVASAAASMRERPGDAPIARIAAEQGMSERHLRRLFEQTHGVSPAQYRETCRLLLAKSLLTDTELSITRIAYASGFASVRRFNDAFVNSYGMQPTRFRKSAQDSASAKTEAAPIVLHVDYREPYRFDLLLGFLQMRAIEGVEAVLDGAYWRIVRASDGERAGWVKVENDPSHRRLAVTISPELFGDIPSVLARTRRLFDTDCVPGAVEQGLADFYEHAGETYRIPGIRVPCAFDGFEMATRAILGQQITVKAASTLAGRVAREFGTQTKGPIPELTCAFPLPQAFCADDAPARLGEVGVIAQRANAICAIARAMEAGELTLHPGADLVAEAARLGSIRGIGDWTVQYVLMRAYDYPDAFLPTDYGVKLALPDMKPRELEKLSQPWRPWRSYAVMSMWSVPHEKPKKSTPKTEKGKGKRKARAESPLANTADAAAAEKTADALPVSVTVATKRATTTARRANQQKKEGPMDFTCTYASPLGDIELASNGEALIGLWFKGQKYDAATLSPTAQEKPDDPVLAQARAWLDAYFEGRDPGKIPPCAPRGSEFRQLVWAKLAEIPYGELVTYGDIAKAIEADTGKKRSARAVGGAVGHNPVSIILPCHRVVGASRSLTGYAGGIERKTALLKLEGVDMSALSVPTKGTAL</sequence>
<dbReference type="Proteomes" id="UP000468668">
    <property type="component" value="Unassembled WGS sequence"/>
</dbReference>
<dbReference type="SUPFAM" id="SSF53155">
    <property type="entry name" value="Methylated DNA-protein cysteine methyltransferase domain"/>
    <property type="match status" value="1"/>
</dbReference>
<dbReference type="PROSITE" id="PS00374">
    <property type="entry name" value="MGMT"/>
    <property type="match status" value="1"/>
</dbReference>
<dbReference type="InterPro" id="IPR008332">
    <property type="entry name" value="MethylG_MeTrfase_N"/>
</dbReference>
<dbReference type="FunFam" id="1.10.10.10:FF:000214">
    <property type="entry name" value="Methylated-DNA--protein-cysteine methyltransferase"/>
    <property type="match status" value="1"/>
</dbReference>
<dbReference type="SUPFAM" id="SSF46767">
    <property type="entry name" value="Methylated DNA-protein cysteine methyltransferase, C-terminal domain"/>
    <property type="match status" value="1"/>
</dbReference>
<keyword evidence="10" id="KW-0804">Transcription</keyword>
<dbReference type="SUPFAM" id="SSF46689">
    <property type="entry name" value="Homeodomain-like"/>
    <property type="match status" value="2"/>
</dbReference>
<feature type="active site" description="Nucleophile; methyl group acceptor" evidence="13">
    <location>
        <position position="727"/>
    </location>
</feature>
<evidence type="ECO:0000256" key="11">
    <source>
        <dbReference type="ARBA" id="ARBA00023204"/>
    </source>
</evidence>
<dbReference type="InterPro" id="IPR023170">
    <property type="entry name" value="HhH_base_excis_C"/>
</dbReference>
<dbReference type="SUPFAM" id="SSF48150">
    <property type="entry name" value="DNA-glycosylase"/>
    <property type="match status" value="1"/>
</dbReference>
<dbReference type="GO" id="GO:0008270">
    <property type="term" value="F:zinc ion binding"/>
    <property type="evidence" value="ECO:0007669"/>
    <property type="project" value="InterPro"/>
</dbReference>
<dbReference type="Gene3D" id="1.10.340.30">
    <property type="entry name" value="Hypothetical protein, domain 2"/>
    <property type="match status" value="1"/>
</dbReference>
<keyword evidence="4 13" id="KW-0963">Cytoplasm</keyword>
<evidence type="ECO:0000313" key="17">
    <source>
        <dbReference type="Proteomes" id="UP000468668"/>
    </source>
</evidence>
<dbReference type="EC" id="2.1.1.63" evidence="13"/>
<name>A0A6N6NP32_9ACTN</name>
<evidence type="ECO:0000256" key="2">
    <source>
        <dbReference type="ARBA" id="ARBA00001947"/>
    </source>
</evidence>
<evidence type="ECO:0000256" key="4">
    <source>
        <dbReference type="ARBA" id="ARBA00022490"/>
    </source>
</evidence>
<feature type="domain" description="HTH araC/xylS-type" evidence="15">
    <location>
        <begin position="124"/>
        <end position="225"/>
    </location>
</feature>
<keyword evidence="11 13" id="KW-0234">DNA repair</keyword>
<proteinExistence type="inferred from homology"/>
<dbReference type="Pfam" id="PF02870">
    <property type="entry name" value="Methyltransf_1N"/>
    <property type="match status" value="1"/>
</dbReference>
<organism evidence="16 17">
    <name type="scientific">Ellagibacter isourolithinifaciens</name>
    <dbReference type="NCBI Taxonomy" id="2137581"/>
    <lineage>
        <taxon>Bacteria</taxon>
        <taxon>Bacillati</taxon>
        <taxon>Actinomycetota</taxon>
        <taxon>Coriobacteriia</taxon>
        <taxon>Eggerthellales</taxon>
        <taxon>Eggerthellaceae</taxon>
        <taxon>Ellagibacter</taxon>
    </lineage>
</organism>
<dbReference type="GO" id="GO:0003908">
    <property type="term" value="F:methylated-DNA-[protein]-cysteine S-methyltransferase activity"/>
    <property type="evidence" value="ECO:0007669"/>
    <property type="project" value="UniProtKB-UniRule"/>
</dbReference>
<dbReference type="HAMAP" id="MF_00772">
    <property type="entry name" value="OGT"/>
    <property type="match status" value="1"/>
</dbReference>
<dbReference type="InterPro" id="IPR009057">
    <property type="entry name" value="Homeodomain-like_sf"/>
</dbReference>
<dbReference type="CDD" id="cd00056">
    <property type="entry name" value="ENDO3c"/>
    <property type="match status" value="1"/>
</dbReference>
<dbReference type="AlphaFoldDB" id="A0A6N6NP32"/>
<dbReference type="Gene3D" id="3.30.160.70">
    <property type="entry name" value="Methylated DNA-protein cysteine methyltransferase domain"/>
    <property type="match status" value="1"/>
</dbReference>
<dbReference type="EMBL" id="WAJR01000008">
    <property type="protein sequence ID" value="KAB1640884.1"/>
    <property type="molecule type" value="Genomic_DNA"/>
</dbReference>
<dbReference type="SMART" id="SM00342">
    <property type="entry name" value="HTH_ARAC"/>
    <property type="match status" value="1"/>
</dbReference>
<evidence type="ECO:0000256" key="7">
    <source>
        <dbReference type="ARBA" id="ARBA00022763"/>
    </source>
</evidence>
<dbReference type="InterPro" id="IPR010316">
    <property type="entry name" value="AlkA_N"/>
</dbReference>
<dbReference type="GO" id="GO:0006307">
    <property type="term" value="P:DNA alkylation repair"/>
    <property type="evidence" value="ECO:0007669"/>
    <property type="project" value="UniProtKB-UniRule"/>
</dbReference>
<evidence type="ECO:0000256" key="1">
    <source>
        <dbReference type="ARBA" id="ARBA00001286"/>
    </source>
</evidence>
<accession>A0A6N6NP32</accession>
<dbReference type="OrthoDB" id="9811249at2"/>
<dbReference type="GO" id="GO:0032259">
    <property type="term" value="P:methylation"/>
    <property type="evidence" value="ECO:0007669"/>
    <property type="project" value="UniProtKB-KW"/>
</dbReference>
<comment type="subcellular location">
    <subcellularLocation>
        <location evidence="13">Cytoplasm</location>
    </subcellularLocation>
</comment>
<comment type="cofactor">
    <cofactor evidence="2">
        <name>Zn(2+)</name>
        <dbReference type="ChEBI" id="CHEBI:29105"/>
    </cofactor>
</comment>
<dbReference type="Pfam" id="PF12833">
    <property type="entry name" value="HTH_18"/>
    <property type="match status" value="1"/>
</dbReference>
<dbReference type="InterPro" id="IPR023546">
    <property type="entry name" value="MGMT"/>
</dbReference>
<protein>
    <recommendedName>
        <fullName evidence="13">Methylated-DNA--protein-cysteine methyltransferase</fullName>
        <ecNumber evidence="13">2.1.1.63</ecNumber>
    </recommendedName>
    <alternativeName>
        <fullName evidence="13">6-O-methylguanine-DNA methyltransferase</fullName>
        <shortName evidence="13">MGMT</shortName>
    </alternativeName>
    <alternativeName>
        <fullName evidence="13">O-6-methylguanine-DNA-alkyltransferase</fullName>
    </alternativeName>
</protein>
<dbReference type="InterPro" id="IPR018060">
    <property type="entry name" value="HTH_AraC"/>
</dbReference>
<evidence type="ECO:0000256" key="9">
    <source>
        <dbReference type="ARBA" id="ARBA00023159"/>
    </source>
</evidence>
<keyword evidence="9" id="KW-0010">Activator</keyword>
<comment type="catalytic activity">
    <reaction evidence="12 13">
        <text>a 6-O-methyl-2'-deoxyguanosine in DNA + L-cysteinyl-[protein] = S-methyl-L-cysteinyl-[protein] + a 2'-deoxyguanosine in DNA</text>
        <dbReference type="Rhea" id="RHEA:24000"/>
        <dbReference type="Rhea" id="RHEA-COMP:10131"/>
        <dbReference type="Rhea" id="RHEA-COMP:10132"/>
        <dbReference type="Rhea" id="RHEA-COMP:11367"/>
        <dbReference type="Rhea" id="RHEA-COMP:11368"/>
        <dbReference type="ChEBI" id="CHEBI:29950"/>
        <dbReference type="ChEBI" id="CHEBI:82612"/>
        <dbReference type="ChEBI" id="CHEBI:85445"/>
        <dbReference type="ChEBI" id="CHEBI:85448"/>
        <dbReference type="EC" id="2.1.1.63"/>
    </reaction>
</comment>
<evidence type="ECO:0000313" key="16">
    <source>
        <dbReference type="EMBL" id="KAB1640884.1"/>
    </source>
</evidence>
<dbReference type="InterPro" id="IPR035451">
    <property type="entry name" value="Ada-like_dom_sf"/>
</dbReference>
<evidence type="ECO:0000256" key="5">
    <source>
        <dbReference type="ARBA" id="ARBA00022603"/>
    </source>
</evidence>
<evidence type="ECO:0000256" key="8">
    <source>
        <dbReference type="ARBA" id="ARBA00023015"/>
    </source>
</evidence>
<dbReference type="InterPro" id="IPR036217">
    <property type="entry name" value="MethylDNA_cys_MeTrfase_DNAb"/>
</dbReference>
<comment type="miscellaneous">
    <text evidence="13">This enzyme catalyzes only one turnover and therefore is not strictly catalytic. According to one definition, an enzyme is a biocatalyst that acts repeatedly and over many reaction cycles.</text>
</comment>